<proteinExistence type="predicted"/>
<dbReference type="RefSeq" id="XP_049133624.1">
    <property type="nucleotide sequence ID" value="XM_049277667.1"/>
</dbReference>
<protein>
    <submittedName>
        <fullName evidence="1">Uncharacterized protein</fullName>
    </submittedName>
</protein>
<reference evidence="1 2" key="1">
    <citation type="submission" date="2022-03" db="EMBL/GenBank/DDBJ databases">
        <title>Genome data of Colletotrichum spp.</title>
        <authorList>
            <person name="Utami Y.D."/>
            <person name="Hiruma K."/>
        </authorList>
    </citation>
    <scope>NUCLEOTIDE SEQUENCE [LARGE SCALE GENOMIC DNA]</scope>
    <source>
        <strain evidence="1 2">MAFF 239500</strain>
    </source>
</reference>
<dbReference type="EMBL" id="BQXU01000046">
    <property type="protein sequence ID" value="GKT51274.1"/>
    <property type="molecule type" value="Genomic_DNA"/>
</dbReference>
<dbReference type="GeneID" id="73332257"/>
<dbReference type="AlphaFoldDB" id="A0AA37PFI7"/>
<sequence length="206" mass="22912">MCYGGTPELSPTEKVMKETAEMTGENHINTIYPNKEAYIEVYSGLLRYDSLESIRKAVQVLTPGSQVFAHGANIICLSVIVHVTLSAVRARHLTTFPASRYLAMGTIVALYPFSNRMQMGYDMAVATGCYNELIGSPMMLHFLNLEAPDDDVTSGFMKSDLEYVMIKARSNCYYMAVGYALEGLKQMARDSRNSPQRVAKPILTQI</sequence>
<accession>A0AA37PFI7</accession>
<keyword evidence="2" id="KW-1185">Reference proteome</keyword>
<organism evidence="1 2">
    <name type="scientific">Colletotrichum spaethianum</name>
    <dbReference type="NCBI Taxonomy" id="700344"/>
    <lineage>
        <taxon>Eukaryota</taxon>
        <taxon>Fungi</taxon>
        <taxon>Dikarya</taxon>
        <taxon>Ascomycota</taxon>
        <taxon>Pezizomycotina</taxon>
        <taxon>Sordariomycetes</taxon>
        <taxon>Hypocreomycetidae</taxon>
        <taxon>Glomerellales</taxon>
        <taxon>Glomerellaceae</taxon>
        <taxon>Colletotrichum</taxon>
        <taxon>Colletotrichum spaethianum species complex</taxon>
    </lineage>
</organism>
<dbReference type="Proteomes" id="UP001055115">
    <property type="component" value="Unassembled WGS sequence"/>
</dbReference>
<evidence type="ECO:0000313" key="2">
    <source>
        <dbReference type="Proteomes" id="UP001055115"/>
    </source>
</evidence>
<evidence type="ECO:0000313" key="1">
    <source>
        <dbReference type="EMBL" id="GKT51274.1"/>
    </source>
</evidence>
<gene>
    <name evidence="1" type="ORF">ColSpa_11455</name>
</gene>
<comment type="caution">
    <text evidence="1">The sequence shown here is derived from an EMBL/GenBank/DDBJ whole genome shotgun (WGS) entry which is preliminary data.</text>
</comment>
<name>A0AA37PFI7_9PEZI</name>